<dbReference type="RefSeq" id="XP_043136139.1">
    <property type="nucleotide sequence ID" value="XM_043278351.1"/>
</dbReference>
<keyword evidence="2" id="KW-0808">Transferase</keyword>
<dbReference type="InterPro" id="IPR001214">
    <property type="entry name" value="SET_dom"/>
</dbReference>
<keyword evidence="10" id="KW-1185">Reference proteome</keyword>
<dbReference type="PROSITE" id="PS50280">
    <property type="entry name" value="SET"/>
    <property type="match status" value="1"/>
</dbReference>
<dbReference type="SUPFAM" id="SSF82199">
    <property type="entry name" value="SET domain"/>
    <property type="match status" value="1"/>
</dbReference>
<gene>
    <name evidence="9" type="ORF">ACHE_40181A</name>
</gene>
<dbReference type="AlphaFoldDB" id="A0A7R7ZNT3"/>
<accession>A0A7R7ZNT3</accession>
<comment type="catalytic activity">
    <reaction evidence="6">
        <text>L-lysyl-[histone] + S-adenosyl-L-methionine = N(6)-methyl-L-lysyl-[histone] + S-adenosyl-L-homocysteine + H(+)</text>
        <dbReference type="Rhea" id="RHEA:10024"/>
        <dbReference type="Rhea" id="RHEA-COMP:9845"/>
        <dbReference type="Rhea" id="RHEA-COMP:9846"/>
        <dbReference type="ChEBI" id="CHEBI:15378"/>
        <dbReference type="ChEBI" id="CHEBI:29969"/>
        <dbReference type="ChEBI" id="CHEBI:57856"/>
        <dbReference type="ChEBI" id="CHEBI:59789"/>
        <dbReference type="ChEBI" id="CHEBI:61929"/>
    </reaction>
    <physiologicalReaction direction="left-to-right" evidence="6">
        <dbReference type="Rhea" id="RHEA:10025"/>
    </physiologicalReaction>
</comment>
<keyword evidence="1" id="KW-0489">Methyltransferase</keyword>
<evidence type="ECO:0000313" key="10">
    <source>
        <dbReference type="Proteomes" id="UP000637239"/>
    </source>
</evidence>
<protein>
    <recommendedName>
        <fullName evidence="5">Histone-lysine N-methyltransferase SET5</fullName>
    </recommendedName>
    <alternativeName>
        <fullName evidence="4">SET domain-containing protein 5</fullName>
    </alternativeName>
</protein>
<evidence type="ECO:0000259" key="8">
    <source>
        <dbReference type="PROSITE" id="PS50280"/>
    </source>
</evidence>
<dbReference type="GO" id="GO:0032259">
    <property type="term" value="P:methylation"/>
    <property type="evidence" value="ECO:0007669"/>
    <property type="project" value="UniProtKB-KW"/>
</dbReference>
<feature type="compositionally biased region" description="Acidic residues" evidence="7">
    <location>
        <begin position="826"/>
        <end position="837"/>
    </location>
</feature>
<feature type="compositionally biased region" description="Low complexity" evidence="7">
    <location>
        <begin position="1066"/>
        <end position="1081"/>
    </location>
</feature>
<dbReference type="KEGG" id="ache:ACHE_40181A"/>
<evidence type="ECO:0000256" key="2">
    <source>
        <dbReference type="ARBA" id="ARBA00022679"/>
    </source>
</evidence>
<dbReference type="GO" id="GO:0045814">
    <property type="term" value="P:negative regulation of gene expression, epigenetic"/>
    <property type="evidence" value="ECO:0007669"/>
    <property type="project" value="TreeGrafter"/>
</dbReference>
<dbReference type="Gene3D" id="1.10.720.30">
    <property type="entry name" value="SAP domain"/>
    <property type="match status" value="1"/>
</dbReference>
<reference evidence="9" key="2">
    <citation type="submission" date="2021-02" db="EMBL/GenBank/DDBJ databases">
        <title>Aspergillus chevalieri M1 genome sequence.</title>
        <authorList>
            <person name="Kadooka C."/>
            <person name="Mori K."/>
            <person name="Futagami T."/>
        </authorList>
    </citation>
    <scope>NUCLEOTIDE SEQUENCE</scope>
    <source>
        <strain evidence="9">M1</strain>
    </source>
</reference>
<dbReference type="InterPro" id="IPR046341">
    <property type="entry name" value="SET_dom_sf"/>
</dbReference>
<feature type="region of interest" description="Disordered" evidence="7">
    <location>
        <begin position="907"/>
        <end position="1022"/>
    </location>
</feature>
<feature type="compositionally biased region" description="Basic and acidic residues" evidence="7">
    <location>
        <begin position="1089"/>
        <end position="1109"/>
    </location>
</feature>
<sequence>MSNNPSKANIFYSLPPDKIIKPPEFPPRPDLFDEVQWAPYISPENAKLARQLWELPDSILGSVTSRNGRFHPRPATAMDALAYNVYEHLMQQHMIPPSQDDWEQRWRDTTLHNKTWSVEEIFNPAKGLHAQYSDGPILVQGHGVLSAPYWTVARLKAELHSRGLDASGRSADLRRRLHDHERRSRGHTFLPKSDLSHWGVNRNDNFTFKLSVTNALKPLDMYTWAIMLSPYNPAYWLSRAYCYYLQAFFDLAIGDAYRAQLLCEVLNDVRQRNRQPGLYLRIWNAIEQHILADARNDNDSTKWETETLRGVNGINSFVATIRRALHNIISLSLAALGSWKDYKVMEHYLPERVIFKNDRDASVFERRKRVLKDTAIEYRDKRSKERLFYHEENAGNVNGGKEYPYEANDKDRTTNVSLELINNNAFRDYPKCKVRASDEDDSLFVVATEDIEQKTLIFAEEPSIRAHLGVTRLAEDQVPYESKPRCENCRRPINAAVLARYDSESLAIKNGTHPEACPCHLLEAKEHMYFCPADPQQGTTCLQIAQKLYHYRACGKNWDWLHDAMRARITPWKLFHHYPGLDDYLKQHLNNYLDFFTHTNEKHGTALSLLLREVFDITLMRRMQTGDANLMAHEIDELAMLEDPKSWSNSWFPFTFAANIRVPFDILLQLGVDIFSDLTFDTWVIQTVLRKLIINAVPWDEKWRGTAERVKREGLDKHGELPSTAEQRAMIEQKKSFDVFDSDFQTLYVFSGFSLFNHACNYRGHNANWGYDKEVPNRILVWAAEDIPKGTEIRIPYKFRPMSSMSARRILGKDCQCPRCCDGYDSSEEDDDSDDEHYDQNNGQNYSQNYAQDYDEDYDQNYTMDYALNCARHYAHNYNHHNDSPPYGPPEEREGDTESLLTEELEHLERSNTSARILREGSGPNGPPSVNQLLSNPYEPERPRSSQISPITEQAQQAENIQFVESSPRQQSSESQSSQQSSPSGPSDSARAMFPPPRPRAQLRQTHPRPLPPGLKTKITCPNRLSQEWQAAYYASMSKSASGIRAKNSNILTRSNMRNLMANTPSSPRVSSSLSRSGSDSNPDPYRYPPHDPSRDHNRDRDSDPHADHGQGQGQHQDRYTEYQYQDQSQDYGQDQGRDQDQNQSQNQDQDQSQSQNQGQKRGENQSQTESQSQDQDRNQAVTQTQDHRETQSRKRKDPSVINRFAKLLRRY</sequence>
<feature type="compositionally biased region" description="Low complexity" evidence="7">
    <location>
        <begin position="966"/>
        <end position="993"/>
    </location>
</feature>
<evidence type="ECO:0000313" key="9">
    <source>
        <dbReference type="EMBL" id="BCR87617.1"/>
    </source>
</evidence>
<feature type="compositionally biased region" description="Low complexity" evidence="7">
    <location>
        <begin position="1123"/>
        <end position="1135"/>
    </location>
</feature>
<evidence type="ECO:0000256" key="6">
    <source>
        <dbReference type="ARBA" id="ARBA00048619"/>
    </source>
</evidence>
<feature type="domain" description="SET" evidence="8">
    <location>
        <begin position="430"/>
        <end position="798"/>
    </location>
</feature>
<evidence type="ECO:0000256" key="4">
    <source>
        <dbReference type="ARBA" id="ARBA00042380"/>
    </source>
</evidence>
<keyword evidence="3" id="KW-0949">S-adenosyl-L-methionine</keyword>
<organism evidence="9 10">
    <name type="scientific">Aspergillus chevalieri</name>
    <name type="common">Eurotium chevalieri</name>
    <dbReference type="NCBI Taxonomy" id="182096"/>
    <lineage>
        <taxon>Eukaryota</taxon>
        <taxon>Fungi</taxon>
        <taxon>Dikarya</taxon>
        <taxon>Ascomycota</taxon>
        <taxon>Pezizomycotina</taxon>
        <taxon>Eurotiomycetes</taxon>
        <taxon>Eurotiomycetidae</taxon>
        <taxon>Eurotiales</taxon>
        <taxon>Aspergillaceae</taxon>
        <taxon>Aspergillus</taxon>
        <taxon>Aspergillus subgen. Aspergillus</taxon>
    </lineage>
</organism>
<reference evidence="9" key="1">
    <citation type="submission" date="2021-01" db="EMBL/GenBank/DDBJ databases">
        <authorList>
            <consortium name="Aspergillus chevalieri M1 genome sequencing consortium"/>
            <person name="Kazuki M."/>
            <person name="Futagami T."/>
        </authorList>
    </citation>
    <scope>NUCLEOTIDE SEQUENCE</scope>
    <source>
        <strain evidence="9">M1</strain>
    </source>
</reference>
<dbReference type="GeneID" id="66981976"/>
<dbReference type="GO" id="GO:0042799">
    <property type="term" value="F:histone H4K20 methyltransferase activity"/>
    <property type="evidence" value="ECO:0007669"/>
    <property type="project" value="TreeGrafter"/>
</dbReference>
<dbReference type="EMBL" id="AP024419">
    <property type="protein sequence ID" value="BCR87617.1"/>
    <property type="molecule type" value="Genomic_DNA"/>
</dbReference>
<feature type="region of interest" description="Disordered" evidence="7">
    <location>
        <begin position="1060"/>
        <end position="1200"/>
    </location>
</feature>
<dbReference type="InterPro" id="IPR003034">
    <property type="entry name" value="SAP_dom"/>
</dbReference>
<evidence type="ECO:0000256" key="7">
    <source>
        <dbReference type="SAM" id="MobiDB-lite"/>
    </source>
</evidence>
<evidence type="ECO:0000256" key="3">
    <source>
        <dbReference type="ARBA" id="ARBA00022691"/>
    </source>
</evidence>
<evidence type="ECO:0000256" key="5">
    <source>
        <dbReference type="ARBA" id="ARBA00044528"/>
    </source>
</evidence>
<feature type="compositionally biased region" description="Polar residues" evidence="7">
    <location>
        <begin position="945"/>
        <end position="965"/>
    </location>
</feature>
<dbReference type="Pfam" id="PF02037">
    <property type="entry name" value="SAP"/>
    <property type="match status" value="1"/>
</dbReference>
<evidence type="ECO:0000256" key="1">
    <source>
        <dbReference type="ARBA" id="ARBA00022603"/>
    </source>
</evidence>
<feature type="compositionally biased region" description="Low complexity" evidence="7">
    <location>
        <begin position="1142"/>
        <end position="1174"/>
    </location>
</feature>
<proteinExistence type="predicted"/>
<dbReference type="Proteomes" id="UP000637239">
    <property type="component" value="Chromosome 4"/>
</dbReference>
<dbReference type="Gene3D" id="2.170.270.10">
    <property type="entry name" value="SET domain"/>
    <property type="match status" value="1"/>
</dbReference>
<dbReference type="InterPro" id="IPR036361">
    <property type="entry name" value="SAP_dom_sf"/>
</dbReference>
<feature type="region of interest" description="Disordered" evidence="7">
    <location>
        <begin position="826"/>
        <end position="848"/>
    </location>
</feature>
<dbReference type="PANTHER" id="PTHR46402">
    <property type="entry name" value="SET AND MYND DOMAIN-CONTAINING PROTEIN 5"/>
    <property type="match status" value="1"/>
</dbReference>
<dbReference type="PANTHER" id="PTHR46402:SF2">
    <property type="entry name" value="HISTONE-LYSINE N-TRIMETHYLTRANSFERASE SMYD5"/>
    <property type="match status" value="1"/>
</dbReference>
<name>A0A7R7ZNT3_ASPCH</name>
<dbReference type="SUPFAM" id="SSF68906">
    <property type="entry name" value="SAP domain"/>
    <property type="match status" value="1"/>
</dbReference>